<proteinExistence type="predicted"/>
<comment type="caution">
    <text evidence="2">The sequence shown here is derived from an EMBL/GenBank/DDBJ whole genome shotgun (WGS) entry which is preliminary data.</text>
</comment>
<accession>A0A9Q3QCR4</accession>
<evidence type="ECO:0000313" key="2">
    <source>
        <dbReference type="EMBL" id="MBW0593883.1"/>
    </source>
</evidence>
<feature type="non-terminal residue" evidence="2">
    <location>
        <position position="1"/>
    </location>
</feature>
<dbReference type="EMBL" id="AVOT02157189">
    <property type="protein sequence ID" value="MBW0593883.1"/>
    <property type="molecule type" value="Genomic_DNA"/>
</dbReference>
<protein>
    <submittedName>
        <fullName evidence="2">Uncharacterized protein</fullName>
    </submittedName>
</protein>
<feature type="compositionally biased region" description="Basic and acidic residues" evidence="1">
    <location>
        <begin position="177"/>
        <end position="206"/>
    </location>
</feature>
<reference evidence="2" key="1">
    <citation type="submission" date="2021-03" db="EMBL/GenBank/DDBJ databases">
        <title>Draft genome sequence of rust myrtle Austropuccinia psidii MF-1, a brazilian biotype.</title>
        <authorList>
            <person name="Quecine M.C."/>
            <person name="Pachon D.M.R."/>
            <person name="Bonatelli M.L."/>
            <person name="Correr F.H."/>
            <person name="Franceschini L.M."/>
            <person name="Leite T.F."/>
            <person name="Margarido G.R.A."/>
            <person name="Almeida C.A."/>
            <person name="Ferrarezi J.A."/>
            <person name="Labate C.A."/>
        </authorList>
    </citation>
    <scope>NUCLEOTIDE SEQUENCE</scope>
    <source>
        <strain evidence="2">MF-1</strain>
    </source>
</reference>
<evidence type="ECO:0000256" key="1">
    <source>
        <dbReference type="SAM" id="MobiDB-lite"/>
    </source>
</evidence>
<dbReference type="AlphaFoldDB" id="A0A9Q3QCR4"/>
<feature type="compositionally biased region" description="Basic and acidic residues" evidence="1">
    <location>
        <begin position="143"/>
        <end position="160"/>
    </location>
</feature>
<organism evidence="2 3">
    <name type="scientific">Austropuccinia psidii MF-1</name>
    <dbReference type="NCBI Taxonomy" id="1389203"/>
    <lineage>
        <taxon>Eukaryota</taxon>
        <taxon>Fungi</taxon>
        <taxon>Dikarya</taxon>
        <taxon>Basidiomycota</taxon>
        <taxon>Pucciniomycotina</taxon>
        <taxon>Pucciniomycetes</taxon>
        <taxon>Pucciniales</taxon>
        <taxon>Sphaerophragmiaceae</taxon>
        <taxon>Austropuccinia</taxon>
    </lineage>
</organism>
<gene>
    <name evidence="2" type="ORF">O181_133598</name>
</gene>
<feature type="compositionally biased region" description="Polar residues" evidence="1">
    <location>
        <begin position="211"/>
        <end position="221"/>
    </location>
</feature>
<sequence>TNLTEILSNVDSHRNDERTPNGKAYFIKTIAFQSCNANIFMRRVDEEIEKAERDNEKTSNQRHRLVPNKPVTSICNRVQRSLPIDFYDPSWFNSCTARQKTLTDDLFNVAFLPDASESLRGIQNPNERLGDRNFTQKHWDQLLEPNDISHKTTNEEDLKTSGDSNNEIDDDSEVLSSEDKTDKDEVTHKGELNQLVDKDTKMEHAPDLSNPFGSSEISFQN</sequence>
<feature type="region of interest" description="Disordered" evidence="1">
    <location>
        <begin position="143"/>
        <end position="221"/>
    </location>
</feature>
<keyword evidence="3" id="KW-1185">Reference proteome</keyword>
<name>A0A9Q3QCR4_9BASI</name>
<evidence type="ECO:0000313" key="3">
    <source>
        <dbReference type="Proteomes" id="UP000765509"/>
    </source>
</evidence>
<dbReference type="Proteomes" id="UP000765509">
    <property type="component" value="Unassembled WGS sequence"/>
</dbReference>